<feature type="domain" description="PAC" evidence="9">
    <location>
        <begin position="267"/>
        <end position="320"/>
    </location>
</feature>
<evidence type="ECO:0000256" key="4">
    <source>
        <dbReference type="SAM" id="Coils"/>
    </source>
</evidence>
<organism evidence="10 11">
    <name type="scientific">Paraburkholderia diazotrophica</name>
    <dbReference type="NCBI Taxonomy" id="667676"/>
    <lineage>
        <taxon>Bacteria</taxon>
        <taxon>Pseudomonadati</taxon>
        <taxon>Pseudomonadota</taxon>
        <taxon>Betaproteobacteria</taxon>
        <taxon>Burkholderiales</taxon>
        <taxon>Burkholderiaceae</taxon>
        <taxon>Paraburkholderia</taxon>
    </lineage>
</organism>
<dbReference type="Gene3D" id="1.20.5.1930">
    <property type="match status" value="1"/>
</dbReference>
<dbReference type="PANTHER" id="PTHR24421:SF59">
    <property type="entry name" value="OXYGEN SENSOR HISTIDINE KINASE NREB"/>
    <property type="match status" value="1"/>
</dbReference>
<evidence type="ECO:0000256" key="1">
    <source>
        <dbReference type="ARBA" id="ARBA00022679"/>
    </source>
</evidence>
<reference evidence="11" key="1">
    <citation type="submission" date="2016-10" db="EMBL/GenBank/DDBJ databases">
        <authorList>
            <person name="Varghese N."/>
            <person name="Submissions S."/>
        </authorList>
    </citation>
    <scope>NUCLEOTIDE SEQUENCE [LARGE SCALE GENOMIC DNA]</scope>
    <source>
        <strain evidence="11">LMG 26031</strain>
    </source>
</reference>
<feature type="domain" description="Histidine kinase" evidence="7">
    <location>
        <begin position="346"/>
        <end position="547"/>
    </location>
</feature>
<dbReference type="InterPro" id="IPR036890">
    <property type="entry name" value="HATPase_C_sf"/>
</dbReference>
<keyword evidence="6" id="KW-0812">Transmembrane</keyword>
<dbReference type="STRING" id="667676.SAMN05192539_10744"/>
<dbReference type="NCBIfam" id="TIGR00229">
    <property type="entry name" value="sensory_box"/>
    <property type="match status" value="1"/>
</dbReference>
<dbReference type="OrthoDB" id="9813412at2"/>
<keyword evidence="2" id="KW-0418">Kinase</keyword>
<evidence type="ECO:0000259" key="8">
    <source>
        <dbReference type="PROSITE" id="PS50112"/>
    </source>
</evidence>
<evidence type="ECO:0000259" key="9">
    <source>
        <dbReference type="PROSITE" id="PS50113"/>
    </source>
</evidence>
<dbReference type="InterPro" id="IPR003594">
    <property type="entry name" value="HATPase_dom"/>
</dbReference>
<evidence type="ECO:0000259" key="7">
    <source>
        <dbReference type="PROSITE" id="PS50109"/>
    </source>
</evidence>
<dbReference type="GO" id="GO:0016020">
    <property type="term" value="C:membrane"/>
    <property type="evidence" value="ECO:0007669"/>
    <property type="project" value="InterPro"/>
</dbReference>
<dbReference type="InterPro" id="IPR000700">
    <property type="entry name" value="PAS-assoc_C"/>
</dbReference>
<feature type="domain" description="PAS" evidence="8">
    <location>
        <begin position="192"/>
        <end position="236"/>
    </location>
</feature>
<dbReference type="InterPro" id="IPR000014">
    <property type="entry name" value="PAS"/>
</dbReference>
<dbReference type="EMBL" id="FNYE01000074">
    <property type="protein sequence ID" value="SEK13678.1"/>
    <property type="molecule type" value="Genomic_DNA"/>
</dbReference>
<feature type="transmembrane region" description="Helical" evidence="6">
    <location>
        <begin position="112"/>
        <end position="138"/>
    </location>
</feature>
<dbReference type="PROSITE" id="PS50113">
    <property type="entry name" value="PAC"/>
    <property type="match status" value="1"/>
</dbReference>
<accession>A0A1H7EIJ1</accession>
<sequence length="555" mass="60270">MNGAAQTAPSLRRKDKQPARSIGSGQRQRTVEFTGGSPAGTPAPAIQSSRTLAEPDKSRKMAALRYVSGVGCIPAAKFAFRANARSCLKAHMKKEPYANRAAGSRGPSRTPWFVGPAALSLVTFAVAAAITLAVSHFVMQQWVETNPAVAARAATVVLVAGMAASALFAVLVWLIAASRTTASPLSDEARRNEARMMGIIRSSMEAIITIDDAQNIVIFNPTAERVFGVTAMDAIGTPLSRFIPQRFRGAHAQHVAKFGATGISERKMGQQRVLYGLRANGEEFPLEASISQIEEESGKLYTVMLRDVTERVKSENALKQSREELRQLSANLQNVREEEKTRIARELHDDLGQQLTALKMDLSALEQVLSVDSETGSLDANVSDQLRRMRRVIDSTVASVRRIAADLRPVMLDDLGLVPAIEWLANDFTNRYGIDIAHKIEPGNAAFSKDGATALFRIVQEALNNVARHADATAVEITLHTTGSHCMLRIADNGRGTDWKAAADNRHDRSFGLIGVRERAHMLGGSVQIDTAQNEGFAITVTFPLQSVQQEETHS</sequence>
<keyword evidence="4" id="KW-0175">Coiled coil</keyword>
<dbReference type="Proteomes" id="UP000198866">
    <property type="component" value="Unassembled WGS sequence"/>
</dbReference>
<evidence type="ECO:0000256" key="6">
    <source>
        <dbReference type="SAM" id="Phobius"/>
    </source>
</evidence>
<dbReference type="PROSITE" id="PS50109">
    <property type="entry name" value="HIS_KIN"/>
    <property type="match status" value="1"/>
</dbReference>
<dbReference type="Gene3D" id="3.30.565.10">
    <property type="entry name" value="Histidine kinase-like ATPase, C-terminal domain"/>
    <property type="match status" value="1"/>
</dbReference>
<protein>
    <submittedName>
        <fullName evidence="10">PAS domain S-box-containing protein</fullName>
    </submittedName>
</protein>
<dbReference type="Gene3D" id="3.30.450.20">
    <property type="entry name" value="PAS domain"/>
    <property type="match status" value="1"/>
</dbReference>
<dbReference type="InterPro" id="IPR050482">
    <property type="entry name" value="Sensor_HK_TwoCompSys"/>
</dbReference>
<feature type="coiled-coil region" evidence="4">
    <location>
        <begin position="311"/>
        <end position="342"/>
    </location>
</feature>
<dbReference type="Pfam" id="PF07730">
    <property type="entry name" value="HisKA_3"/>
    <property type="match status" value="1"/>
</dbReference>
<feature type="region of interest" description="Disordered" evidence="5">
    <location>
        <begin position="1"/>
        <end position="54"/>
    </location>
</feature>
<dbReference type="AlphaFoldDB" id="A0A1H7EIJ1"/>
<dbReference type="CDD" id="cd00130">
    <property type="entry name" value="PAS"/>
    <property type="match status" value="1"/>
</dbReference>
<evidence type="ECO:0000313" key="10">
    <source>
        <dbReference type="EMBL" id="SEK13678.1"/>
    </source>
</evidence>
<keyword evidence="6" id="KW-1133">Transmembrane helix</keyword>
<dbReference type="PROSITE" id="PS50112">
    <property type="entry name" value="PAS"/>
    <property type="match status" value="1"/>
</dbReference>
<dbReference type="PANTHER" id="PTHR24421">
    <property type="entry name" value="NITRATE/NITRITE SENSOR PROTEIN NARX-RELATED"/>
    <property type="match status" value="1"/>
</dbReference>
<gene>
    <name evidence="10" type="ORF">SAMN05192539_10744</name>
</gene>
<dbReference type="GO" id="GO:0000155">
    <property type="term" value="F:phosphorelay sensor kinase activity"/>
    <property type="evidence" value="ECO:0007669"/>
    <property type="project" value="InterPro"/>
</dbReference>
<name>A0A1H7EIJ1_9BURK</name>
<dbReference type="SUPFAM" id="SSF55874">
    <property type="entry name" value="ATPase domain of HSP90 chaperone/DNA topoisomerase II/histidine kinase"/>
    <property type="match status" value="1"/>
</dbReference>
<keyword evidence="6" id="KW-0472">Membrane</keyword>
<keyword evidence="3" id="KW-0902">Two-component regulatory system</keyword>
<proteinExistence type="predicted"/>
<evidence type="ECO:0000313" key="11">
    <source>
        <dbReference type="Proteomes" id="UP000198866"/>
    </source>
</evidence>
<feature type="transmembrane region" description="Helical" evidence="6">
    <location>
        <begin position="150"/>
        <end position="176"/>
    </location>
</feature>
<dbReference type="CDD" id="cd16917">
    <property type="entry name" value="HATPase_UhpB-NarQ-NarX-like"/>
    <property type="match status" value="1"/>
</dbReference>
<dbReference type="Pfam" id="PF13426">
    <property type="entry name" value="PAS_9"/>
    <property type="match status" value="1"/>
</dbReference>
<dbReference type="SMART" id="SM00387">
    <property type="entry name" value="HATPase_c"/>
    <property type="match status" value="1"/>
</dbReference>
<dbReference type="GO" id="GO:0046983">
    <property type="term" value="F:protein dimerization activity"/>
    <property type="evidence" value="ECO:0007669"/>
    <property type="project" value="InterPro"/>
</dbReference>
<evidence type="ECO:0000256" key="5">
    <source>
        <dbReference type="SAM" id="MobiDB-lite"/>
    </source>
</evidence>
<dbReference type="InterPro" id="IPR005467">
    <property type="entry name" value="His_kinase_dom"/>
</dbReference>
<keyword evidence="11" id="KW-1185">Reference proteome</keyword>
<dbReference type="SUPFAM" id="SSF55785">
    <property type="entry name" value="PYP-like sensor domain (PAS domain)"/>
    <property type="match status" value="1"/>
</dbReference>
<dbReference type="InterPro" id="IPR035965">
    <property type="entry name" value="PAS-like_dom_sf"/>
</dbReference>
<keyword evidence="1" id="KW-0808">Transferase</keyword>
<dbReference type="SMART" id="SM00091">
    <property type="entry name" value="PAS"/>
    <property type="match status" value="1"/>
</dbReference>
<evidence type="ECO:0000256" key="2">
    <source>
        <dbReference type="ARBA" id="ARBA00022777"/>
    </source>
</evidence>
<dbReference type="Pfam" id="PF02518">
    <property type="entry name" value="HATPase_c"/>
    <property type="match status" value="1"/>
</dbReference>
<dbReference type="InterPro" id="IPR011712">
    <property type="entry name" value="Sig_transdc_His_kin_sub3_dim/P"/>
</dbReference>
<evidence type="ECO:0000256" key="3">
    <source>
        <dbReference type="ARBA" id="ARBA00023012"/>
    </source>
</evidence>